<comment type="caution">
    <text evidence="4">The sequence shown here is derived from an EMBL/GenBank/DDBJ whole genome shotgun (WGS) entry which is preliminary data.</text>
</comment>
<dbReference type="RefSeq" id="WP_216966323.1">
    <property type="nucleotide sequence ID" value="NZ_JAHOPB010000003.1"/>
</dbReference>
<sequence>MARIAVGGFQHETNTFAPQQATWEEFVRADAWPPLLRGAEMIPGVEGFNIPIAGAVKKLAELGHEIVPLAWAAAAPASYVTEDAFEKMWALFDEDLRKLGPFDAIYLDLHGAMVAENTEDGEGELLKRIRGIVGDELPVVASLDYHANLTPDMAKLATALVGYRTYPHIDMAVTGKRAIELLDKLLREKRPVYRAYRQLDFLIPLVWQCTFIEPAKGIFDLVGELEAGEKSHNQGIVSVTHTPGFPPADIAQCGPALVVYGHDKEAVEAAADKLAATVKAQEKAFDGELLDPDQAALRAIELSKKASRPIVLADVQDNPGAGGTSDTVGLLAALMRHKAKGAVIGMIVDEGAAKAAVETGEGNIMRRGIGAVVGYGGEKPVEADWRVVKIGSGVFTGTGPFYGGAKFQIGPMALVTDEASGVSAVLACKRVQAADQEMFRAVGVEPSTVPILGLKSTVHFRADFQPIAETILVVQSTGAHITDPVDMPYKHLRKGIRLKPMGPVWQGV</sequence>
<evidence type="ECO:0000259" key="3">
    <source>
        <dbReference type="Pfam" id="PF07364"/>
    </source>
</evidence>
<dbReference type="InterPro" id="IPR015995">
    <property type="entry name" value="MlrC_N"/>
</dbReference>
<feature type="domain" description="Microcystin LR degradation protein MlrC C-terminal" evidence="2">
    <location>
        <begin position="312"/>
        <end position="491"/>
    </location>
</feature>
<dbReference type="Pfam" id="PF07364">
    <property type="entry name" value="DUF1485"/>
    <property type="match status" value="1"/>
</dbReference>
<evidence type="ECO:0000313" key="5">
    <source>
        <dbReference type="Proteomes" id="UP000727907"/>
    </source>
</evidence>
<dbReference type="InterPro" id="IPR010799">
    <property type="entry name" value="MlrC_C"/>
</dbReference>
<evidence type="ECO:0000313" key="4">
    <source>
        <dbReference type="EMBL" id="MBU8876990.1"/>
    </source>
</evidence>
<evidence type="ECO:0000256" key="1">
    <source>
        <dbReference type="PIRNR" id="PIRNR012702"/>
    </source>
</evidence>
<feature type="domain" description="Microcystin LR degradation protein MlrC N-terminal" evidence="3">
    <location>
        <begin position="3"/>
        <end position="299"/>
    </location>
</feature>
<keyword evidence="5" id="KW-1185">Reference proteome</keyword>
<dbReference type="Pfam" id="PF07171">
    <property type="entry name" value="MlrC_C"/>
    <property type="match status" value="1"/>
</dbReference>
<organism evidence="4 5">
    <name type="scientific">Reyranella humidisoli</name>
    <dbReference type="NCBI Taxonomy" id="2849149"/>
    <lineage>
        <taxon>Bacteria</taxon>
        <taxon>Pseudomonadati</taxon>
        <taxon>Pseudomonadota</taxon>
        <taxon>Alphaproteobacteria</taxon>
        <taxon>Hyphomicrobiales</taxon>
        <taxon>Reyranellaceae</taxon>
        <taxon>Reyranella</taxon>
    </lineage>
</organism>
<keyword evidence="1" id="KW-0378">Hydrolase</keyword>
<keyword evidence="1" id="KW-0645">Protease</keyword>
<name>A0ABS6IUV9_9HYPH</name>
<proteinExistence type="inferred from homology"/>
<evidence type="ECO:0000259" key="2">
    <source>
        <dbReference type="Pfam" id="PF07171"/>
    </source>
</evidence>
<protein>
    <recommendedName>
        <fullName evidence="1">Microcystinase C</fullName>
        <shortName evidence="1">MlrC</shortName>
    </recommendedName>
</protein>
<reference evidence="4 5" key="1">
    <citation type="submission" date="2021-06" db="EMBL/GenBank/DDBJ databases">
        <authorList>
            <person name="Lee D.H."/>
        </authorList>
    </citation>
    <scope>NUCLEOTIDE SEQUENCE [LARGE SCALE GENOMIC DNA]</scope>
    <source>
        <strain evidence="4 5">MMS21-HV4-11</strain>
    </source>
</reference>
<comment type="similarity">
    <text evidence="1">Belongs to the peptidase M81 family.</text>
</comment>
<dbReference type="Proteomes" id="UP000727907">
    <property type="component" value="Unassembled WGS sequence"/>
</dbReference>
<dbReference type="InterPro" id="IPR009197">
    <property type="entry name" value="MlrC"/>
</dbReference>
<keyword evidence="1" id="KW-0479">Metal-binding</keyword>
<comment type="cofactor">
    <cofactor evidence="1">
        <name>Zn(2+)</name>
        <dbReference type="ChEBI" id="CHEBI:29105"/>
    </cofactor>
    <text evidence="1">Binds 1 zinc ion per subunit.</text>
</comment>
<gene>
    <name evidence="4" type="ORF">KQ910_24670</name>
</gene>
<dbReference type="PIRSF" id="PIRSF012702">
    <property type="entry name" value="UCP012702"/>
    <property type="match status" value="1"/>
</dbReference>
<comment type="function">
    <text evidence="1">Involved in peptidolytic degradation of cyclic heptapeptide hepatotoxin microcystin (MC).</text>
</comment>
<accession>A0ABS6IUV9</accession>
<dbReference type="EMBL" id="JAHOPB010000003">
    <property type="protein sequence ID" value="MBU8876990.1"/>
    <property type="molecule type" value="Genomic_DNA"/>
</dbReference>
<keyword evidence="1" id="KW-0482">Metalloprotease</keyword>